<dbReference type="AlphaFoldDB" id="F0WY61"/>
<reference evidence="1" key="2">
    <citation type="submission" date="2011-02" db="EMBL/GenBank/DDBJ databases">
        <authorList>
            <person name="MacLean D."/>
        </authorList>
    </citation>
    <scope>NUCLEOTIDE SEQUENCE</scope>
</reference>
<dbReference type="HOGENOM" id="CLU_204855_0_0_1"/>
<proteinExistence type="predicted"/>
<evidence type="ECO:0000313" key="1">
    <source>
        <dbReference type="EMBL" id="CCA26412.1"/>
    </source>
</evidence>
<accession>F0WY61</accession>
<sequence length="51" mass="5965">MIELIPEKDLNAMFTAFDVNELRNVTREQHHEGEYQARLVKNILTYESGIS</sequence>
<reference evidence="1" key="1">
    <citation type="journal article" date="2011" name="PLoS Biol.">
        <title>Gene gain and loss during evolution of obligate parasitism in the white rust pathogen of Arabidopsis thaliana.</title>
        <authorList>
            <person name="Kemen E."/>
            <person name="Gardiner A."/>
            <person name="Schultz-Larsen T."/>
            <person name="Kemen A.C."/>
            <person name="Balmuth A.L."/>
            <person name="Robert-Seilaniantz A."/>
            <person name="Bailey K."/>
            <person name="Holub E."/>
            <person name="Studholme D.J."/>
            <person name="Maclean D."/>
            <person name="Jones J.D."/>
        </authorList>
    </citation>
    <scope>NUCLEOTIDE SEQUENCE</scope>
</reference>
<dbReference type="EMBL" id="FR824416">
    <property type="protein sequence ID" value="CCA26412.1"/>
    <property type="molecule type" value="Genomic_DNA"/>
</dbReference>
<protein>
    <submittedName>
        <fullName evidence="1">AlNc14C372G11120 protein</fullName>
    </submittedName>
</protein>
<name>F0WY61_9STRA</name>
<gene>
    <name evidence="1" type="primary">AlNc14C372G11120</name>
    <name evidence="1" type="ORF">ALNC14_125560</name>
</gene>
<organism evidence="1">
    <name type="scientific">Albugo laibachii Nc14</name>
    <dbReference type="NCBI Taxonomy" id="890382"/>
    <lineage>
        <taxon>Eukaryota</taxon>
        <taxon>Sar</taxon>
        <taxon>Stramenopiles</taxon>
        <taxon>Oomycota</taxon>
        <taxon>Peronosporomycetes</taxon>
        <taxon>Albuginales</taxon>
        <taxon>Albuginaceae</taxon>
        <taxon>Albugo</taxon>
    </lineage>
</organism>